<comment type="subcellular location">
    <subcellularLocation>
        <location evidence="1">Membrane</location>
        <topology evidence="1">Single-pass membrane protein</topology>
    </subcellularLocation>
</comment>
<dbReference type="PANTHER" id="PTHR33138:SF30">
    <property type="entry name" value="LEAF RUST 10 DISEASE-RESISTANCE LOCUS RECEPTOR-LIKE PROTEIN KINASE-LIKE 2.7"/>
    <property type="match status" value="1"/>
</dbReference>
<keyword evidence="2 3" id="KW-0732">Signal</keyword>
<sequence length="193" mass="21776">MARGLTSTAGVLTALVAVVLVQETCSATPEVNDHHCPPSSCGNIHNISYPFRLKSDPEICGDSRYELSCENNRTTVLYLFARKYHVQEIYYNNYTIWVVDSGDTELSRSVVLMSCEKPVNPLFYLDASTCNIDSGEDFKKRYRYVKVGRRTNASDVEDSCKVEQMFLTSWPGNDDPVNTSCTDVHNELLYGYL</sequence>
<feature type="signal peptide" evidence="3">
    <location>
        <begin position="1"/>
        <end position="26"/>
    </location>
</feature>
<dbReference type="InterPro" id="IPR025287">
    <property type="entry name" value="WAK_GUB"/>
</dbReference>
<dbReference type="Pfam" id="PF13947">
    <property type="entry name" value="GUB_WAK_bind"/>
    <property type="match status" value="1"/>
</dbReference>
<dbReference type="Proteomes" id="UP001459277">
    <property type="component" value="Unassembled WGS sequence"/>
</dbReference>
<evidence type="ECO:0000313" key="6">
    <source>
        <dbReference type="Proteomes" id="UP001459277"/>
    </source>
</evidence>
<dbReference type="GO" id="GO:0016020">
    <property type="term" value="C:membrane"/>
    <property type="evidence" value="ECO:0007669"/>
    <property type="project" value="UniProtKB-SubCell"/>
</dbReference>
<proteinExistence type="predicted"/>
<feature type="chain" id="PRO_5043520055" description="Wall-associated receptor kinase galacturonan-binding domain-containing protein" evidence="3">
    <location>
        <begin position="27"/>
        <end position="193"/>
    </location>
</feature>
<reference evidence="5 6" key="1">
    <citation type="submission" date="2024-01" db="EMBL/GenBank/DDBJ databases">
        <title>A telomere-to-telomere, gap-free genome of sweet tea (Lithocarpus litseifolius).</title>
        <authorList>
            <person name="Zhou J."/>
        </authorList>
    </citation>
    <scope>NUCLEOTIDE SEQUENCE [LARGE SCALE GENOMIC DNA]</scope>
    <source>
        <strain evidence="5">Zhou-2022a</strain>
        <tissue evidence="5">Leaf</tissue>
    </source>
</reference>
<keyword evidence="6" id="KW-1185">Reference proteome</keyword>
<dbReference type="GO" id="GO:0030247">
    <property type="term" value="F:polysaccharide binding"/>
    <property type="evidence" value="ECO:0007669"/>
    <property type="project" value="InterPro"/>
</dbReference>
<name>A0AAW2CRJ8_9ROSI</name>
<organism evidence="5 6">
    <name type="scientific">Lithocarpus litseifolius</name>
    <dbReference type="NCBI Taxonomy" id="425828"/>
    <lineage>
        <taxon>Eukaryota</taxon>
        <taxon>Viridiplantae</taxon>
        <taxon>Streptophyta</taxon>
        <taxon>Embryophyta</taxon>
        <taxon>Tracheophyta</taxon>
        <taxon>Spermatophyta</taxon>
        <taxon>Magnoliopsida</taxon>
        <taxon>eudicotyledons</taxon>
        <taxon>Gunneridae</taxon>
        <taxon>Pentapetalae</taxon>
        <taxon>rosids</taxon>
        <taxon>fabids</taxon>
        <taxon>Fagales</taxon>
        <taxon>Fagaceae</taxon>
        <taxon>Lithocarpus</taxon>
    </lineage>
</organism>
<feature type="domain" description="Wall-associated receptor kinase galacturonan-binding" evidence="4">
    <location>
        <begin position="36"/>
        <end position="100"/>
    </location>
</feature>
<evidence type="ECO:0000259" key="4">
    <source>
        <dbReference type="Pfam" id="PF13947"/>
    </source>
</evidence>
<dbReference type="PANTHER" id="PTHR33138">
    <property type="entry name" value="OS01G0690200 PROTEIN"/>
    <property type="match status" value="1"/>
</dbReference>
<evidence type="ECO:0000256" key="3">
    <source>
        <dbReference type="SAM" id="SignalP"/>
    </source>
</evidence>
<dbReference type="EMBL" id="JAZDWU010000006">
    <property type="protein sequence ID" value="KAK9999824.1"/>
    <property type="molecule type" value="Genomic_DNA"/>
</dbReference>
<accession>A0AAW2CRJ8</accession>
<dbReference type="AlphaFoldDB" id="A0AAW2CRJ8"/>
<gene>
    <name evidence="5" type="ORF">SO802_019427</name>
</gene>
<comment type="caution">
    <text evidence="5">The sequence shown here is derived from an EMBL/GenBank/DDBJ whole genome shotgun (WGS) entry which is preliminary data.</text>
</comment>
<protein>
    <recommendedName>
        <fullName evidence="4">Wall-associated receptor kinase galacturonan-binding domain-containing protein</fullName>
    </recommendedName>
</protein>
<evidence type="ECO:0000256" key="1">
    <source>
        <dbReference type="ARBA" id="ARBA00004167"/>
    </source>
</evidence>
<evidence type="ECO:0000313" key="5">
    <source>
        <dbReference type="EMBL" id="KAK9999824.1"/>
    </source>
</evidence>
<evidence type="ECO:0000256" key="2">
    <source>
        <dbReference type="ARBA" id="ARBA00022729"/>
    </source>
</evidence>